<organism evidence="2 3">
    <name type="scientific">Aureobasidium pullulans</name>
    <name type="common">Black yeast</name>
    <name type="synonym">Pullularia pullulans</name>
    <dbReference type="NCBI Taxonomy" id="5580"/>
    <lineage>
        <taxon>Eukaryota</taxon>
        <taxon>Fungi</taxon>
        <taxon>Dikarya</taxon>
        <taxon>Ascomycota</taxon>
        <taxon>Pezizomycotina</taxon>
        <taxon>Dothideomycetes</taxon>
        <taxon>Dothideomycetidae</taxon>
        <taxon>Dothideales</taxon>
        <taxon>Saccotheciaceae</taxon>
        <taxon>Aureobasidium</taxon>
    </lineage>
</organism>
<dbReference type="EMBL" id="QZAT01000311">
    <property type="protein sequence ID" value="THX19930.1"/>
    <property type="molecule type" value="Genomic_DNA"/>
</dbReference>
<evidence type="ECO:0000313" key="3">
    <source>
        <dbReference type="Proteomes" id="UP000310374"/>
    </source>
</evidence>
<proteinExistence type="predicted"/>
<gene>
    <name evidence="2" type="ORF">D6D12_10550</name>
</gene>
<dbReference type="Proteomes" id="UP000310374">
    <property type="component" value="Unassembled WGS sequence"/>
</dbReference>
<sequence>MSEIPLHAGHRVVVDEGTFHDTATIVMLNEPTLTLPNTLAEISPTAFMALGSLVNLRTLEIISPGKISCDLSAADLRILAKQWMLMEKVDVFAEVCPWLRVAQFATVERAQNDMPKGGSGEIEAKEVMGEEAKGKGVEG</sequence>
<feature type="compositionally biased region" description="Basic and acidic residues" evidence="1">
    <location>
        <begin position="122"/>
        <end position="139"/>
    </location>
</feature>
<protein>
    <submittedName>
        <fullName evidence="2">Uncharacterized protein</fullName>
    </submittedName>
</protein>
<evidence type="ECO:0000313" key="2">
    <source>
        <dbReference type="EMBL" id="THX19930.1"/>
    </source>
</evidence>
<reference evidence="2 3" key="1">
    <citation type="submission" date="2018-10" db="EMBL/GenBank/DDBJ databases">
        <title>Fifty Aureobasidium pullulans genomes reveal a recombining polyextremotolerant generalist.</title>
        <authorList>
            <person name="Gostincar C."/>
            <person name="Turk M."/>
            <person name="Zajc J."/>
            <person name="Gunde-Cimerman N."/>
        </authorList>
    </citation>
    <scope>NUCLEOTIDE SEQUENCE [LARGE SCALE GENOMIC DNA]</scope>
    <source>
        <strain evidence="2 3">EXF-10081</strain>
    </source>
</reference>
<dbReference type="AlphaFoldDB" id="A0A4S9DJ04"/>
<evidence type="ECO:0000256" key="1">
    <source>
        <dbReference type="SAM" id="MobiDB-lite"/>
    </source>
</evidence>
<comment type="caution">
    <text evidence="2">The sequence shown here is derived from an EMBL/GenBank/DDBJ whole genome shotgun (WGS) entry which is preliminary data.</text>
</comment>
<feature type="region of interest" description="Disordered" evidence="1">
    <location>
        <begin position="112"/>
        <end position="139"/>
    </location>
</feature>
<accession>A0A4S9DJ04</accession>
<name>A0A4S9DJ04_AURPU</name>